<organism evidence="2 3">
    <name type="scientific">Limnovirga soli</name>
    <dbReference type="NCBI Taxonomy" id="2656915"/>
    <lineage>
        <taxon>Bacteria</taxon>
        <taxon>Pseudomonadati</taxon>
        <taxon>Bacteroidota</taxon>
        <taxon>Chitinophagia</taxon>
        <taxon>Chitinophagales</taxon>
        <taxon>Chitinophagaceae</taxon>
        <taxon>Limnovirga</taxon>
    </lineage>
</organism>
<name>A0A8J8FBC1_9BACT</name>
<dbReference type="EMBL" id="WHPF01000002">
    <property type="protein sequence ID" value="NNV54432.1"/>
    <property type="molecule type" value="Genomic_DNA"/>
</dbReference>
<evidence type="ECO:0000313" key="2">
    <source>
        <dbReference type="EMBL" id="NNV54432.1"/>
    </source>
</evidence>
<sequence>MKKPIISTILVLIMTVVVYHDQIWDYVKPNKMMNKEISLSIAPENNYTSAAYADAKATVNVVVTKVRGDKKTIVWNKTFDTIELQNYPRLNAAFNEKVKIPGVIDNKEKLIVTYIVTYDNKGSVLQLTNGEAVSTGVSTEKMMIGI</sequence>
<keyword evidence="1" id="KW-0812">Transmembrane</keyword>
<keyword evidence="1" id="KW-0472">Membrane</keyword>
<dbReference type="Proteomes" id="UP000598971">
    <property type="component" value="Unassembled WGS sequence"/>
</dbReference>
<keyword evidence="1" id="KW-1133">Transmembrane helix</keyword>
<reference evidence="2" key="1">
    <citation type="submission" date="2019-10" db="EMBL/GenBank/DDBJ databases">
        <title>Draft genome sequence of Panacibacter sp. KCS-6.</title>
        <authorList>
            <person name="Yim K.J."/>
        </authorList>
    </citation>
    <scope>NUCLEOTIDE SEQUENCE</scope>
    <source>
        <strain evidence="2">KCS-6</strain>
    </source>
</reference>
<accession>A0A8J8FBC1</accession>
<gene>
    <name evidence="2" type="ORF">GD597_03100</name>
</gene>
<feature type="transmembrane region" description="Helical" evidence="1">
    <location>
        <begin position="6"/>
        <end position="27"/>
    </location>
</feature>
<evidence type="ECO:0000313" key="3">
    <source>
        <dbReference type="Proteomes" id="UP000598971"/>
    </source>
</evidence>
<keyword evidence="3" id="KW-1185">Reference proteome</keyword>
<dbReference type="AlphaFoldDB" id="A0A8J8FBC1"/>
<dbReference type="RefSeq" id="WP_171606354.1">
    <property type="nucleotide sequence ID" value="NZ_WHPF01000002.1"/>
</dbReference>
<protein>
    <submittedName>
        <fullName evidence="2">Uncharacterized protein</fullName>
    </submittedName>
</protein>
<evidence type="ECO:0000256" key="1">
    <source>
        <dbReference type="SAM" id="Phobius"/>
    </source>
</evidence>
<comment type="caution">
    <text evidence="2">The sequence shown here is derived from an EMBL/GenBank/DDBJ whole genome shotgun (WGS) entry which is preliminary data.</text>
</comment>
<proteinExistence type="predicted"/>